<dbReference type="Proteomes" id="UP000255328">
    <property type="component" value="Unassembled WGS sequence"/>
</dbReference>
<organism evidence="1 2">
    <name type="scientific">Fusobacterium necrogenes</name>
    <dbReference type="NCBI Taxonomy" id="858"/>
    <lineage>
        <taxon>Bacteria</taxon>
        <taxon>Fusobacteriati</taxon>
        <taxon>Fusobacteriota</taxon>
        <taxon>Fusobacteriia</taxon>
        <taxon>Fusobacteriales</taxon>
        <taxon>Fusobacteriaceae</taxon>
        <taxon>Fusobacterium</taxon>
    </lineage>
</organism>
<sequence>MGLDQYFYKTKKSISEKDIQELNRKVNYGDISLEKFEETAECIKYFNKNYDLQEAVFEVWQKKKKNDNIDSFNYKFLKLTKRDFNFLTKTVEEQKNIEILKKIEAELNTHNIYFYSSW</sequence>
<name>A0A377GPZ6_9FUSO</name>
<proteinExistence type="predicted"/>
<keyword evidence="2" id="KW-1185">Reference proteome</keyword>
<dbReference type="AlphaFoldDB" id="A0A377GPZ6"/>
<evidence type="ECO:0000313" key="1">
    <source>
        <dbReference type="EMBL" id="STO28734.1"/>
    </source>
</evidence>
<dbReference type="EMBL" id="UGGU01000002">
    <property type="protein sequence ID" value="STO28734.1"/>
    <property type="molecule type" value="Genomic_DNA"/>
</dbReference>
<reference evidence="1 2" key="1">
    <citation type="submission" date="2018-06" db="EMBL/GenBank/DDBJ databases">
        <authorList>
            <consortium name="Pathogen Informatics"/>
            <person name="Doyle S."/>
        </authorList>
    </citation>
    <scope>NUCLEOTIDE SEQUENCE [LARGE SCALE GENOMIC DNA]</scope>
    <source>
        <strain evidence="1 2">NCTC10723</strain>
    </source>
</reference>
<protein>
    <submittedName>
        <fullName evidence="1">Uncharacterized protein</fullName>
    </submittedName>
</protein>
<evidence type="ECO:0000313" key="2">
    <source>
        <dbReference type="Proteomes" id="UP000255328"/>
    </source>
</evidence>
<gene>
    <name evidence="1" type="ORF">NCTC10723_00045</name>
</gene>
<dbReference type="RefSeq" id="WP_115268209.1">
    <property type="nucleotide sequence ID" value="NZ_UGGU01000002.1"/>
</dbReference>
<accession>A0A377GPZ6</accession>